<proteinExistence type="predicted"/>
<evidence type="ECO:0000313" key="1">
    <source>
        <dbReference type="EMBL" id="KQC29837.1"/>
    </source>
</evidence>
<comment type="caution">
    <text evidence="1">The sequence shown here is derived from an EMBL/GenBank/DDBJ whole genome shotgun (WGS) entry which is preliminary data.</text>
</comment>
<dbReference type="OrthoDB" id="572467at2"/>
<gene>
    <name evidence="1" type="ORF">AAY42_08040</name>
</gene>
<organism evidence="1 2">
    <name type="scientific">Flagellimonas eckloniae</name>
    <dbReference type="NCBI Taxonomy" id="346185"/>
    <lineage>
        <taxon>Bacteria</taxon>
        <taxon>Pseudomonadati</taxon>
        <taxon>Bacteroidota</taxon>
        <taxon>Flavobacteriia</taxon>
        <taxon>Flavobacteriales</taxon>
        <taxon>Flavobacteriaceae</taxon>
        <taxon>Flagellimonas</taxon>
    </lineage>
</organism>
<dbReference type="AlphaFoldDB" id="A0A0Q1BH83"/>
<sequence>MNEKITQKLIFIYNANSGKRNALMDSMHKVFNPSTYDCKLCDITFGVMTENKTWKKFRQEIELQMEFLHKDEFAKKYASKFGHKFNFPIVLIEGEQGLEILISKEELNQLETANGLVDLVKERVK</sequence>
<accession>A0A0Q1BH83</accession>
<dbReference type="RefSeq" id="WP_055394027.1">
    <property type="nucleotide sequence ID" value="NZ_LCTZ01000002.1"/>
</dbReference>
<dbReference type="PATRIC" id="fig|1547436.3.peg.1654"/>
<name>A0A0Q1BH83_9FLAO</name>
<protein>
    <submittedName>
        <fullName evidence="1">GTPase</fullName>
    </submittedName>
</protein>
<dbReference type="Proteomes" id="UP000050827">
    <property type="component" value="Unassembled WGS sequence"/>
</dbReference>
<dbReference type="EMBL" id="LCTZ01000002">
    <property type="protein sequence ID" value="KQC29837.1"/>
    <property type="molecule type" value="Genomic_DNA"/>
</dbReference>
<evidence type="ECO:0000313" key="2">
    <source>
        <dbReference type="Proteomes" id="UP000050827"/>
    </source>
</evidence>
<dbReference type="STRING" id="346185.AAY42_08040"/>
<keyword evidence="2" id="KW-1185">Reference proteome</keyword>
<reference evidence="1 2" key="1">
    <citation type="submission" date="2015-04" db="EMBL/GenBank/DDBJ databases">
        <title>Complete genome of flavobacterium.</title>
        <authorList>
            <person name="Kwon Y.M."/>
            <person name="Kim S.-J."/>
        </authorList>
    </citation>
    <scope>NUCLEOTIDE SEQUENCE [LARGE SCALE GENOMIC DNA]</scope>
    <source>
        <strain evidence="1 2">DK169</strain>
    </source>
</reference>